<dbReference type="InterPro" id="IPR040251">
    <property type="entry name" value="SEC31-like"/>
</dbReference>
<keyword evidence="7" id="KW-0472">Membrane</keyword>
<protein>
    <recommendedName>
        <fullName evidence="12">Protein transport protein Sec31A</fullName>
    </recommendedName>
</protein>
<dbReference type="GO" id="GO:0005198">
    <property type="term" value="F:structural molecule activity"/>
    <property type="evidence" value="ECO:0007669"/>
    <property type="project" value="TreeGrafter"/>
</dbReference>
<accession>A0A3Q3EZW5</accession>
<dbReference type="PANTHER" id="PTHR13923:SF23">
    <property type="entry name" value="PROTEIN TRANSPORT PROTEIN SEC31A"/>
    <property type="match status" value="1"/>
</dbReference>
<dbReference type="STRING" id="56723.ENSLBEP00000012908"/>
<dbReference type="PANTHER" id="PTHR13923">
    <property type="entry name" value="SEC31-RELATED PROTEIN"/>
    <property type="match status" value="1"/>
</dbReference>
<reference evidence="10" key="1">
    <citation type="submission" date="2025-08" db="UniProtKB">
        <authorList>
            <consortium name="Ensembl"/>
        </authorList>
    </citation>
    <scope>IDENTIFICATION</scope>
</reference>
<dbReference type="Ensembl" id="ENSLBET00000013590.1">
    <property type="protein sequence ID" value="ENSLBEP00000012908.1"/>
    <property type="gene ID" value="ENSLBEG00000009931.1"/>
</dbReference>
<comment type="subcellular location">
    <subcellularLocation>
        <location evidence="1">Cytoplasmic vesicle</location>
        <location evidence="1">COPII-coated vesicle membrane</location>
        <topology evidence="1">Peripheral membrane protein</topology>
        <orientation evidence="1">Cytoplasmic side</orientation>
    </subcellularLocation>
    <subcellularLocation>
        <location evidence="2">Endoplasmic reticulum membrane</location>
        <topology evidence="2">Peripheral membrane protein</topology>
    </subcellularLocation>
</comment>
<dbReference type="GO" id="GO:0005789">
    <property type="term" value="C:endoplasmic reticulum membrane"/>
    <property type="evidence" value="ECO:0007669"/>
    <property type="project" value="UniProtKB-SubCell"/>
</dbReference>
<name>A0A3Q3EZW5_9LABR</name>
<evidence type="ECO:0000256" key="6">
    <source>
        <dbReference type="ARBA" id="ARBA00022737"/>
    </source>
</evidence>
<evidence type="ECO:0000256" key="5">
    <source>
        <dbReference type="ARBA" id="ARBA00022574"/>
    </source>
</evidence>
<dbReference type="InParanoid" id="A0A3Q3EZW5"/>
<keyword evidence="3" id="KW-0813">Transport</keyword>
<dbReference type="Proteomes" id="UP000261660">
    <property type="component" value="Unplaced"/>
</dbReference>
<evidence type="ECO:0000256" key="4">
    <source>
        <dbReference type="ARBA" id="ARBA00022490"/>
    </source>
</evidence>
<evidence type="ECO:0000313" key="11">
    <source>
        <dbReference type="Proteomes" id="UP000261660"/>
    </source>
</evidence>
<evidence type="ECO:0000256" key="1">
    <source>
        <dbReference type="ARBA" id="ARBA00004299"/>
    </source>
</evidence>
<evidence type="ECO:0000256" key="2">
    <source>
        <dbReference type="ARBA" id="ARBA00004406"/>
    </source>
</evidence>
<dbReference type="GO" id="GO:0030127">
    <property type="term" value="C:COPII vesicle coat"/>
    <property type="evidence" value="ECO:0007669"/>
    <property type="project" value="TreeGrafter"/>
</dbReference>
<evidence type="ECO:0000256" key="8">
    <source>
        <dbReference type="ARBA" id="ARBA00023329"/>
    </source>
</evidence>
<evidence type="ECO:0000313" key="10">
    <source>
        <dbReference type="Ensembl" id="ENSLBEP00000012908.1"/>
    </source>
</evidence>
<reference evidence="10" key="2">
    <citation type="submission" date="2025-09" db="UniProtKB">
        <authorList>
            <consortium name="Ensembl"/>
        </authorList>
    </citation>
    <scope>IDENTIFICATION</scope>
</reference>
<dbReference type="GO" id="GO:0007029">
    <property type="term" value="P:endoplasmic reticulum organization"/>
    <property type="evidence" value="ECO:0007669"/>
    <property type="project" value="TreeGrafter"/>
</dbReference>
<evidence type="ECO:0000256" key="3">
    <source>
        <dbReference type="ARBA" id="ARBA00022448"/>
    </source>
</evidence>
<dbReference type="GO" id="GO:0090110">
    <property type="term" value="P:COPII-coated vesicle cargo loading"/>
    <property type="evidence" value="ECO:0007669"/>
    <property type="project" value="TreeGrafter"/>
</dbReference>
<evidence type="ECO:0000256" key="9">
    <source>
        <dbReference type="ARBA" id="ARBA00025471"/>
    </source>
</evidence>
<sequence length="69" mass="7643">MKLKEINRTAIQSWSPAQHHPIYLATGTRNTQLDASFSTNASLEFFDLDLTDPSLGMKSCGSLASSHRF</sequence>
<organism evidence="10 11">
    <name type="scientific">Labrus bergylta</name>
    <name type="common">ballan wrasse</name>
    <dbReference type="NCBI Taxonomy" id="56723"/>
    <lineage>
        <taxon>Eukaryota</taxon>
        <taxon>Metazoa</taxon>
        <taxon>Chordata</taxon>
        <taxon>Craniata</taxon>
        <taxon>Vertebrata</taxon>
        <taxon>Euteleostomi</taxon>
        <taxon>Actinopterygii</taxon>
        <taxon>Neopterygii</taxon>
        <taxon>Teleostei</taxon>
        <taxon>Neoteleostei</taxon>
        <taxon>Acanthomorphata</taxon>
        <taxon>Eupercaria</taxon>
        <taxon>Labriformes</taxon>
        <taxon>Labridae</taxon>
        <taxon>Labrus</taxon>
    </lineage>
</organism>
<keyword evidence="4" id="KW-0963">Cytoplasm</keyword>
<keyword evidence="11" id="KW-1185">Reference proteome</keyword>
<keyword evidence="8" id="KW-0968">Cytoplasmic vesicle</keyword>
<dbReference type="AlphaFoldDB" id="A0A3Q3EZW5"/>
<comment type="function">
    <text evidence="9">Component of the coat protein complex II (COPII) which promotes the formation of transport vesicles from the endoplasmic reticulum (ER). The coat has two main functions, the physical deformation of the endoplasmic reticulum membrane into vesicles and the selection of cargo molecules.</text>
</comment>
<keyword evidence="6" id="KW-0677">Repeat</keyword>
<evidence type="ECO:0000256" key="7">
    <source>
        <dbReference type="ARBA" id="ARBA00023136"/>
    </source>
</evidence>
<dbReference type="GeneTree" id="ENSGT00390000003175"/>
<proteinExistence type="predicted"/>
<dbReference type="GO" id="GO:0070971">
    <property type="term" value="C:endoplasmic reticulum exit site"/>
    <property type="evidence" value="ECO:0007669"/>
    <property type="project" value="TreeGrafter"/>
</dbReference>
<dbReference type="Gene3D" id="2.130.10.10">
    <property type="entry name" value="YVTN repeat-like/Quinoprotein amine dehydrogenase"/>
    <property type="match status" value="1"/>
</dbReference>
<evidence type="ECO:0008006" key="12">
    <source>
        <dbReference type="Google" id="ProtNLM"/>
    </source>
</evidence>
<keyword evidence="5" id="KW-0853">WD repeat</keyword>
<dbReference type="InterPro" id="IPR015943">
    <property type="entry name" value="WD40/YVTN_repeat-like_dom_sf"/>
</dbReference>